<keyword evidence="1" id="KW-1133">Transmembrane helix</keyword>
<sequence length="572" mass="66392">MLSPLREEIKVVCQVVASRSISKKILTLGENRNFPYRHAMFYSTLIEDCRTDIKFIHIENHLDLINLNKTVEKLNKELRNNEAYIYLDADLNMSKVILSEFLKENHIHWIVGTRTLLSQDLNKMLLLDIRNLMLILPEICDQVENCTEKLFQTALTTDFYFSKETCKLLEKKNESYESVVLHKENDIAKILYVVIPKVINYEPFWLKEDGKISGLFVDVAKEVADGLGIEEIKYLEDDRVEEVKGFSKVLQFIWSKELSDLHYVISSPIDVTIQFTEPNSSLMEKPIFWFITASCSLIYYIFKHVFDVISPNLLIIKPSDNALATHELSEDSGGLWGGVFHIFTTRILTEPTTITGKVLAFVSSMFLSCLHTAVVSYNLLKYIGDDNYDFVSECDITEKGLWETLRLAIVEKNCSIRLNELSAYCTLDKISEKLIIVRPLISRQMERNYLSINTTYQTIRKFLANGEEELEIIRESYESRMNDFRHLLFSQTNSQVKYHKIMLYSLATLAIAYAIYGFFSFIIYSVKDARQFRDVDPISRLKKGLKNRLSIVRETIMLSCKYQLEKITRFGC</sequence>
<accession>A0A7I8VQQ9</accession>
<feature type="transmembrane region" description="Helical" evidence="1">
    <location>
        <begin position="501"/>
        <end position="524"/>
    </location>
</feature>
<evidence type="ECO:0000313" key="3">
    <source>
        <dbReference type="Proteomes" id="UP000549394"/>
    </source>
</evidence>
<proteinExistence type="predicted"/>
<keyword evidence="1" id="KW-0472">Membrane</keyword>
<comment type="caution">
    <text evidence="2">The sequence shown here is derived from an EMBL/GenBank/DDBJ whole genome shotgun (WGS) entry which is preliminary data.</text>
</comment>
<dbReference type="AlphaFoldDB" id="A0A7I8VQQ9"/>
<keyword evidence="3" id="KW-1185">Reference proteome</keyword>
<dbReference type="EMBL" id="CAJFCJ010000007">
    <property type="protein sequence ID" value="CAD5116934.1"/>
    <property type="molecule type" value="Genomic_DNA"/>
</dbReference>
<name>A0A7I8VQQ9_9ANNE</name>
<keyword evidence="1" id="KW-0812">Transmembrane</keyword>
<protein>
    <submittedName>
        <fullName evidence="2">DgyrCDS5774</fullName>
    </submittedName>
</protein>
<organism evidence="2 3">
    <name type="scientific">Dimorphilus gyrociliatus</name>
    <dbReference type="NCBI Taxonomy" id="2664684"/>
    <lineage>
        <taxon>Eukaryota</taxon>
        <taxon>Metazoa</taxon>
        <taxon>Spiralia</taxon>
        <taxon>Lophotrochozoa</taxon>
        <taxon>Annelida</taxon>
        <taxon>Polychaeta</taxon>
        <taxon>Polychaeta incertae sedis</taxon>
        <taxon>Dinophilidae</taxon>
        <taxon>Dimorphilus</taxon>
    </lineage>
</organism>
<reference evidence="2 3" key="1">
    <citation type="submission" date="2020-08" db="EMBL/GenBank/DDBJ databases">
        <authorList>
            <person name="Hejnol A."/>
        </authorList>
    </citation>
    <scope>NUCLEOTIDE SEQUENCE [LARGE SCALE GENOMIC DNA]</scope>
</reference>
<gene>
    <name evidence="2" type="ORF">DGYR_LOCUS5513</name>
</gene>
<evidence type="ECO:0000256" key="1">
    <source>
        <dbReference type="SAM" id="Phobius"/>
    </source>
</evidence>
<dbReference type="Proteomes" id="UP000549394">
    <property type="component" value="Unassembled WGS sequence"/>
</dbReference>
<evidence type="ECO:0000313" key="2">
    <source>
        <dbReference type="EMBL" id="CAD5116934.1"/>
    </source>
</evidence>